<dbReference type="STRING" id="1390249.BHU72_02825"/>
<dbReference type="AlphaFoldDB" id="A0A1E5L6E3"/>
<sequence length="191" mass="22005">MRVERLNKDKVKIFMSYEDLTERGVAKDDIWSDAPEVHELLNDMMDEVYDELGFEIYGSVAIEVYALPTQGVIVIITRGDDVSKEQHAVYQVDVRLGNHSYITFAFENFDHLVNAAKDLNRFVEEKGAVYSYNGQYLLLLLEEDFKVDQYESITAILSEYGSISSLTKDFLAEYAKPIIQENAIKTIKEYF</sequence>
<dbReference type="PANTHER" id="PTHR39161">
    <property type="entry name" value="ADAPTER PROTEIN MECA"/>
    <property type="match status" value="1"/>
</dbReference>
<dbReference type="RefSeq" id="WP_069701816.1">
    <property type="nucleotide sequence ID" value="NZ_MJAT01000012.1"/>
</dbReference>
<evidence type="ECO:0008006" key="4">
    <source>
        <dbReference type="Google" id="ProtNLM"/>
    </source>
</evidence>
<evidence type="ECO:0000313" key="2">
    <source>
        <dbReference type="EMBL" id="OEH85732.1"/>
    </source>
</evidence>
<evidence type="ECO:0000256" key="1">
    <source>
        <dbReference type="ARBA" id="ARBA00005397"/>
    </source>
</evidence>
<dbReference type="EMBL" id="MJAT01000012">
    <property type="protein sequence ID" value="OEH85732.1"/>
    <property type="molecule type" value="Genomic_DNA"/>
</dbReference>
<keyword evidence="3" id="KW-1185">Reference proteome</keyword>
<evidence type="ECO:0000313" key="3">
    <source>
        <dbReference type="Proteomes" id="UP000095255"/>
    </source>
</evidence>
<protein>
    <recommendedName>
        <fullName evidence="4">Adaptor protein</fullName>
    </recommendedName>
</protein>
<comment type="similarity">
    <text evidence="1">Belongs to the MecA family.</text>
</comment>
<comment type="caution">
    <text evidence="2">The sequence shown here is derived from an EMBL/GenBank/DDBJ whole genome shotgun (WGS) entry which is preliminary data.</text>
</comment>
<dbReference type="Proteomes" id="UP000095255">
    <property type="component" value="Unassembled WGS sequence"/>
</dbReference>
<organism evidence="2 3">
    <name type="scientific">Desulfuribacillus stibiiarsenatis</name>
    <dbReference type="NCBI Taxonomy" id="1390249"/>
    <lineage>
        <taxon>Bacteria</taxon>
        <taxon>Bacillati</taxon>
        <taxon>Bacillota</taxon>
        <taxon>Desulfuribacillia</taxon>
        <taxon>Desulfuribacillales</taxon>
        <taxon>Desulfuribacillaceae</taxon>
        <taxon>Desulfuribacillus</taxon>
    </lineage>
</organism>
<name>A0A1E5L6E3_9FIRM</name>
<proteinExistence type="inferred from homology"/>
<dbReference type="InterPro" id="IPR038471">
    <property type="entry name" value="MecA_C_sf"/>
</dbReference>
<gene>
    <name evidence="2" type="ORF">BHU72_02825</name>
</gene>
<dbReference type="PIRSF" id="PIRSF029008">
    <property type="entry name" value="MecA"/>
    <property type="match status" value="1"/>
</dbReference>
<dbReference type="PANTHER" id="PTHR39161:SF2">
    <property type="entry name" value="ADAPTER PROTEIN MECA 2"/>
    <property type="match status" value="1"/>
</dbReference>
<dbReference type="OrthoDB" id="2085234at2"/>
<accession>A0A1E5L6E3</accession>
<dbReference type="Gene3D" id="3.30.70.1950">
    <property type="match status" value="1"/>
</dbReference>
<dbReference type="InterPro" id="IPR008681">
    <property type="entry name" value="Neg-reg_MecA"/>
</dbReference>
<reference evidence="2 3" key="1">
    <citation type="submission" date="2016-09" db="EMBL/GenBank/DDBJ databases">
        <title>Desulfuribacillus arsenicus sp. nov., an obligately anaerobic, dissimilatory arsenic- and antimonate-reducing bacterium isolated from anoxic sediments.</title>
        <authorList>
            <person name="Abin C.A."/>
            <person name="Hollibaugh J.T."/>
        </authorList>
    </citation>
    <scope>NUCLEOTIDE SEQUENCE [LARGE SCALE GENOMIC DNA]</scope>
    <source>
        <strain evidence="2 3">MLFW-2</strain>
    </source>
</reference>
<dbReference type="Pfam" id="PF05389">
    <property type="entry name" value="MecA"/>
    <property type="match status" value="1"/>
</dbReference>